<name>A0ABY1Q3G5_9BACT</name>
<organism evidence="2 3">
    <name type="scientific">Neorhodopirellula lusitana</name>
    <dbReference type="NCBI Taxonomy" id="445327"/>
    <lineage>
        <taxon>Bacteria</taxon>
        <taxon>Pseudomonadati</taxon>
        <taxon>Planctomycetota</taxon>
        <taxon>Planctomycetia</taxon>
        <taxon>Pirellulales</taxon>
        <taxon>Pirellulaceae</taxon>
        <taxon>Neorhodopirellula</taxon>
    </lineage>
</organism>
<dbReference type="EMBL" id="FXUG01000005">
    <property type="protein sequence ID" value="SMP56304.1"/>
    <property type="molecule type" value="Genomic_DNA"/>
</dbReference>
<keyword evidence="3" id="KW-1185">Reference proteome</keyword>
<sequence>MAFDLEERFFPCWVVRLSLTGAFATLLMCVAVGQELRMNQIQTVGTHNSYRIGPPPEILRLIRLVSPSSADALDYSHRPIPEQLGAFSIRQLELDLYADPDGGLYANPIGHASLKKSDANAKSHPNINGAMDVPGMKVLHSPGFDYRTTVPTLVTALKQVRDWSQSNPRHVPILILLELKDSVVGPAMVQPIPFDTKLLEAVDAEIRSVFESEQLILPDDVRGAHDCLRDAVGDDGWPTLQEARGRVWFALDNEGSLVKSYLAGHPSLRNRVMFVSVASQHPAAAFRKINDPIRRFREIQRAVQQGLIVRTRADAETREARTGDTRRRDKAFASGAQYISSDFPVADSRFTDYHVAVPGQTEFRRNPIAANQQ</sequence>
<evidence type="ECO:0000256" key="1">
    <source>
        <dbReference type="SAM" id="Phobius"/>
    </source>
</evidence>
<dbReference type="InterPro" id="IPR017946">
    <property type="entry name" value="PLC-like_Pdiesterase_TIM-brl"/>
</dbReference>
<evidence type="ECO:0000313" key="3">
    <source>
        <dbReference type="Proteomes" id="UP001158067"/>
    </source>
</evidence>
<proteinExistence type="predicted"/>
<dbReference type="Proteomes" id="UP001158067">
    <property type="component" value="Unassembled WGS sequence"/>
</dbReference>
<protein>
    <submittedName>
        <fullName evidence="2">Phosphoinositide phospholipase C, Ca2+-dependent</fullName>
    </submittedName>
</protein>
<dbReference type="InterPro" id="IPR032075">
    <property type="entry name" value="PI-PLC-C1"/>
</dbReference>
<dbReference type="SUPFAM" id="SSF51695">
    <property type="entry name" value="PLC-like phosphodiesterases"/>
    <property type="match status" value="1"/>
</dbReference>
<dbReference type="Gene3D" id="3.20.20.190">
    <property type="entry name" value="Phosphatidylinositol (PI) phosphodiesterase"/>
    <property type="match status" value="1"/>
</dbReference>
<gene>
    <name evidence="2" type="ORF">SAMN06265222_105126</name>
</gene>
<dbReference type="Pfam" id="PF16670">
    <property type="entry name" value="PI-PLC-C1"/>
    <property type="match status" value="1"/>
</dbReference>
<accession>A0ABY1Q3G5</accession>
<keyword evidence="1" id="KW-0812">Transmembrane</keyword>
<dbReference type="CDD" id="cd08589">
    <property type="entry name" value="PI-PLCc_SaPLC1_like"/>
    <property type="match status" value="1"/>
</dbReference>
<evidence type="ECO:0000313" key="2">
    <source>
        <dbReference type="EMBL" id="SMP56304.1"/>
    </source>
</evidence>
<comment type="caution">
    <text evidence="2">The sequence shown here is derived from an EMBL/GenBank/DDBJ whole genome shotgun (WGS) entry which is preliminary data.</text>
</comment>
<keyword evidence="1" id="KW-1133">Transmembrane helix</keyword>
<keyword evidence="1" id="KW-0472">Membrane</keyword>
<reference evidence="2 3" key="1">
    <citation type="submission" date="2017-05" db="EMBL/GenBank/DDBJ databases">
        <authorList>
            <person name="Varghese N."/>
            <person name="Submissions S."/>
        </authorList>
    </citation>
    <scope>NUCLEOTIDE SEQUENCE [LARGE SCALE GENOMIC DNA]</scope>
    <source>
        <strain evidence="2 3">DSM 25457</strain>
    </source>
</reference>
<feature type="transmembrane region" description="Helical" evidence="1">
    <location>
        <begin position="13"/>
        <end position="33"/>
    </location>
</feature>